<dbReference type="RefSeq" id="WP_218575297.1">
    <property type="nucleotide sequence ID" value="NZ_CP042425.1"/>
</dbReference>
<reference evidence="2" key="1">
    <citation type="submission" date="2019-08" db="EMBL/GenBank/DDBJ databases">
        <title>Limnoglobus roseus gen. nov., sp. nov., a novel freshwater planctomycete with a giant genome from the family Gemmataceae.</title>
        <authorList>
            <person name="Kulichevskaya I.S."/>
            <person name="Naumoff D.G."/>
            <person name="Miroshnikov K."/>
            <person name="Ivanova A."/>
            <person name="Philippov D.A."/>
            <person name="Hakobyan A."/>
            <person name="Rijpstra I.C."/>
            <person name="Sinninghe Damste J.S."/>
            <person name="Liesack W."/>
            <person name="Dedysh S.N."/>
        </authorList>
    </citation>
    <scope>NUCLEOTIDE SEQUENCE [LARGE SCALE GENOMIC DNA]</scope>
    <source>
        <strain evidence="2">PX52</strain>
    </source>
</reference>
<dbReference type="EMBL" id="CP042425">
    <property type="protein sequence ID" value="QEL14779.1"/>
    <property type="molecule type" value="Genomic_DNA"/>
</dbReference>
<dbReference type="AlphaFoldDB" id="A0A5C1A6B9"/>
<protein>
    <recommendedName>
        <fullName evidence="3">Phage major capsid protein</fullName>
    </recommendedName>
</protein>
<organism evidence="1 2">
    <name type="scientific">Limnoglobus roseus</name>
    <dbReference type="NCBI Taxonomy" id="2598579"/>
    <lineage>
        <taxon>Bacteria</taxon>
        <taxon>Pseudomonadati</taxon>
        <taxon>Planctomycetota</taxon>
        <taxon>Planctomycetia</taxon>
        <taxon>Gemmatales</taxon>
        <taxon>Gemmataceae</taxon>
        <taxon>Limnoglobus</taxon>
    </lineage>
</organism>
<dbReference type="KEGG" id="lrs:PX52LOC_01673"/>
<evidence type="ECO:0000313" key="2">
    <source>
        <dbReference type="Proteomes" id="UP000324974"/>
    </source>
</evidence>
<gene>
    <name evidence="1" type="ORF">PX52LOC_01673</name>
</gene>
<name>A0A5C1A6B9_9BACT</name>
<accession>A0A5C1A6B9</accession>
<evidence type="ECO:0008006" key="3">
    <source>
        <dbReference type="Google" id="ProtNLM"/>
    </source>
</evidence>
<evidence type="ECO:0000313" key="1">
    <source>
        <dbReference type="EMBL" id="QEL14779.1"/>
    </source>
</evidence>
<proteinExistence type="predicted"/>
<keyword evidence="2" id="KW-1185">Reference proteome</keyword>
<sequence length="337" mass="36362">MKINPEQGVQFATMQAAADYLGNGAIEVNMYENEIFDLVRRSSPIMERVRAEPATGHPHRFFEETAIAQGAFSDPRTISYSAGGPTRQERVLYIKAMVNGSNFGLFDVQVTQQQGQFDYVEAKDINDIISGIQVARCQAMWQGTDTSYTSPATIQYFGLLNQVSQQATIAPGASIIDGLKAQVAKMVANTSFMVRPTAIWVNPIVGDLIDREAKAQQITMNTVEVVGGVKVKSLSTQAGELPILSDPFLPSVPSASGGAYGFSAAPAGYQNYFCAILSENHISRPYIDGGKRNGGIPQLFQLGLVGDLQKKFVAVLFDAVLAKGSSYAHAIVAVQRP</sequence>
<dbReference type="Proteomes" id="UP000324974">
    <property type="component" value="Chromosome"/>
</dbReference>